<sequence length="278" mass="31758">MEIESEDGSKISINTNSKTVFGRNLSDRTVSRRHILFNLQKDKNNKPSVQFEVLGKNPVWVFGNSDGESETIVFRMSEKGEMGIGDGFCVSAKHPILFKLKKIGEGEEKEEGDIDPIKEFGLLSMGHEFDDYPKTKIRAIKDWEWFLEESRVDSETDEDTEGKRSRGKKRASRKKKDKVADDEEWTGESEDEKGVISNLRKGKKLKYTTRSKDFIKSLGDVGTSIKLEPNKIVRGNEYEDNNDEDDTLGGFIVNEEEVEEDYNGDEEEEEEDYVDDDG</sequence>
<reference evidence="2 3" key="1">
    <citation type="submission" date="2020-10" db="EMBL/GenBank/DDBJ databases">
        <title>The Coptis chinensis genome and diversification of protoberbering-type alkaloids.</title>
        <authorList>
            <person name="Wang B."/>
            <person name="Shu S."/>
            <person name="Song C."/>
            <person name="Liu Y."/>
        </authorList>
    </citation>
    <scope>NUCLEOTIDE SEQUENCE [LARGE SCALE GENOMIC DNA]</scope>
    <source>
        <strain evidence="2">HL-2020</strain>
        <tissue evidence="2">Leaf</tissue>
    </source>
</reference>
<dbReference type="CDD" id="cd22671">
    <property type="entry name" value="FHA_APTX-like"/>
    <property type="match status" value="1"/>
</dbReference>
<protein>
    <submittedName>
        <fullName evidence="2">Uncharacterized protein</fullName>
    </submittedName>
</protein>
<feature type="compositionally biased region" description="Acidic residues" evidence="1">
    <location>
        <begin position="180"/>
        <end position="191"/>
    </location>
</feature>
<name>A0A835I931_9MAGN</name>
<dbReference type="Gene3D" id="2.60.200.20">
    <property type="match status" value="1"/>
</dbReference>
<feature type="compositionally biased region" description="Acidic residues" evidence="1">
    <location>
        <begin position="238"/>
        <end position="247"/>
    </location>
</feature>
<evidence type="ECO:0000256" key="1">
    <source>
        <dbReference type="SAM" id="MobiDB-lite"/>
    </source>
</evidence>
<dbReference type="PANTHER" id="PTHR37733">
    <property type="entry name" value="SMAD/FHA DOMAIN-CONTAINING PROTEIN"/>
    <property type="match status" value="1"/>
</dbReference>
<evidence type="ECO:0000313" key="3">
    <source>
        <dbReference type="Proteomes" id="UP000631114"/>
    </source>
</evidence>
<dbReference type="OrthoDB" id="688570at2759"/>
<evidence type="ECO:0000313" key="2">
    <source>
        <dbReference type="EMBL" id="KAF9613071.1"/>
    </source>
</evidence>
<gene>
    <name evidence="2" type="ORF">IFM89_005519</name>
</gene>
<feature type="compositionally biased region" description="Basic residues" evidence="1">
    <location>
        <begin position="165"/>
        <end position="177"/>
    </location>
</feature>
<proteinExistence type="predicted"/>
<feature type="region of interest" description="Disordered" evidence="1">
    <location>
        <begin position="236"/>
        <end position="278"/>
    </location>
</feature>
<dbReference type="AlphaFoldDB" id="A0A835I931"/>
<dbReference type="SUPFAM" id="SSF49879">
    <property type="entry name" value="SMAD/FHA domain"/>
    <property type="match status" value="1"/>
</dbReference>
<comment type="caution">
    <text evidence="2">The sequence shown here is derived from an EMBL/GenBank/DDBJ whole genome shotgun (WGS) entry which is preliminary data.</text>
</comment>
<dbReference type="EMBL" id="JADFTS010000003">
    <property type="protein sequence ID" value="KAF9613071.1"/>
    <property type="molecule type" value="Genomic_DNA"/>
</dbReference>
<keyword evidence="3" id="KW-1185">Reference proteome</keyword>
<feature type="compositionally biased region" description="Acidic residues" evidence="1">
    <location>
        <begin position="254"/>
        <end position="278"/>
    </location>
</feature>
<dbReference type="InterPro" id="IPR008984">
    <property type="entry name" value="SMAD_FHA_dom_sf"/>
</dbReference>
<organism evidence="2 3">
    <name type="scientific">Coptis chinensis</name>
    <dbReference type="NCBI Taxonomy" id="261450"/>
    <lineage>
        <taxon>Eukaryota</taxon>
        <taxon>Viridiplantae</taxon>
        <taxon>Streptophyta</taxon>
        <taxon>Embryophyta</taxon>
        <taxon>Tracheophyta</taxon>
        <taxon>Spermatophyta</taxon>
        <taxon>Magnoliopsida</taxon>
        <taxon>Ranunculales</taxon>
        <taxon>Ranunculaceae</taxon>
        <taxon>Coptidoideae</taxon>
        <taxon>Coptis</taxon>
    </lineage>
</organism>
<feature type="region of interest" description="Disordered" evidence="1">
    <location>
        <begin position="154"/>
        <end position="193"/>
    </location>
</feature>
<dbReference type="PANTHER" id="PTHR37733:SF1">
    <property type="entry name" value="SMAD_FHA DOMAIN-CONTAINING PROTEIN"/>
    <property type="match status" value="1"/>
</dbReference>
<dbReference type="Proteomes" id="UP000631114">
    <property type="component" value="Unassembled WGS sequence"/>
</dbReference>
<accession>A0A835I931</accession>